<evidence type="ECO:0000256" key="1">
    <source>
        <dbReference type="SAM" id="SignalP"/>
    </source>
</evidence>
<comment type="caution">
    <text evidence="2">The sequence shown here is derived from an EMBL/GenBank/DDBJ whole genome shotgun (WGS) entry which is preliminary data.</text>
</comment>
<feature type="signal peptide" evidence="1">
    <location>
        <begin position="1"/>
        <end position="24"/>
    </location>
</feature>
<name>A0A101RVB1_9ACTN</name>
<gene>
    <name evidence="2" type="ORF">AQJ54_31440</name>
</gene>
<evidence type="ECO:0000313" key="2">
    <source>
        <dbReference type="EMBL" id="KUN62419.1"/>
    </source>
</evidence>
<sequence>MRTKRLAALLAGALAFTAVTTEHAAAAVPTILTACDPGSSWKAWSYTHKAYVITHENDKYNNTGITRSYSITEEVETVVTAGAEATFNTSEKTNVVIGKMEVTVGLNLHYEHAHTSKSSITSSFTIPSSDHLYIFYNGTRKAWGKWSHFHCDSAQSWHVTAYKKVKSFAGTSDGSIRCDKSTTNGLAKLAKKKYCF</sequence>
<feature type="chain" id="PRO_5007105383" evidence="1">
    <location>
        <begin position="25"/>
        <end position="196"/>
    </location>
</feature>
<dbReference type="PROSITE" id="PS51257">
    <property type="entry name" value="PROKAR_LIPOPROTEIN"/>
    <property type="match status" value="1"/>
</dbReference>
<dbReference type="Proteomes" id="UP000054375">
    <property type="component" value="Unassembled WGS sequence"/>
</dbReference>
<reference evidence="2 3" key="1">
    <citation type="submission" date="2015-10" db="EMBL/GenBank/DDBJ databases">
        <title>Draft genome sequence of Streptomyces griseorubiginosus DSM 40469, type strain for the species Streptomyces griseorubiginosus.</title>
        <authorList>
            <person name="Ruckert C."/>
            <person name="Winkler A."/>
            <person name="Kalinowski J."/>
            <person name="Kampfer P."/>
            <person name="Glaeser S."/>
        </authorList>
    </citation>
    <scope>NUCLEOTIDE SEQUENCE [LARGE SCALE GENOMIC DNA]</scope>
    <source>
        <strain evidence="2 3">DSM 40469</strain>
    </source>
</reference>
<dbReference type="EMBL" id="LMWV01000025">
    <property type="protein sequence ID" value="KUN62419.1"/>
    <property type="molecule type" value="Genomic_DNA"/>
</dbReference>
<protein>
    <submittedName>
        <fullName evidence="2">Uncharacterized protein</fullName>
    </submittedName>
</protein>
<organism evidence="2 3">
    <name type="scientific">Streptomyces griseorubiginosus</name>
    <dbReference type="NCBI Taxonomy" id="67304"/>
    <lineage>
        <taxon>Bacteria</taxon>
        <taxon>Bacillati</taxon>
        <taxon>Actinomycetota</taxon>
        <taxon>Actinomycetes</taxon>
        <taxon>Kitasatosporales</taxon>
        <taxon>Streptomycetaceae</taxon>
        <taxon>Streptomyces</taxon>
    </lineage>
</organism>
<proteinExistence type="predicted"/>
<keyword evidence="3" id="KW-1185">Reference proteome</keyword>
<accession>A0A101RVB1</accession>
<dbReference type="AlphaFoldDB" id="A0A101RVB1"/>
<evidence type="ECO:0000313" key="3">
    <source>
        <dbReference type="Proteomes" id="UP000054375"/>
    </source>
</evidence>
<dbReference type="RefSeq" id="WP_062242865.1">
    <property type="nucleotide sequence ID" value="NZ_JBHUVV010000071.1"/>
</dbReference>
<keyword evidence="1" id="KW-0732">Signal</keyword>